<dbReference type="PROSITE" id="PS50110">
    <property type="entry name" value="RESPONSE_REGULATORY"/>
    <property type="match status" value="1"/>
</dbReference>
<dbReference type="FunFam" id="3.30.565.10:FF:000037">
    <property type="entry name" value="Hybrid sensor histidine kinase/response regulator"/>
    <property type="match status" value="1"/>
</dbReference>
<name>A0A9D9ELT0_9BACT</name>
<feature type="transmembrane region" description="Helical" evidence="12">
    <location>
        <begin position="758"/>
        <end position="778"/>
    </location>
</feature>
<keyword evidence="12" id="KW-0812">Transmembrane</keyword>
<comment type="caution">
    <text evidence="17">The sequence shown here is derived from an EMBL/GenBank/DDBJ whole genome shotgun (WGS) entry which is preliminary data.</text>
</comment>
<dbReference type="InterPro" id="IPR036890">
    <property type="entry name" value="HATPase_C_sf"/>
</dbReference>
<accession>A0A9D9ELT0</accession>
<dbReference type="GO" id="GO:0003700">
    <property type="term" value="F:DNA-binding transcription factor activity"/>
    <property type="evidence" value="ECO:0007669"/>
    <property type="project" value="InterPro"/>
</dbReference>
<dbReference type="Proteomes" id="UP000810252">
    <property type="component" value="Unassembled WGS sequence"/>
</dbReference>
<evidence type="ECO:0000256" key="5">
    <source>
        <dbReference type="ARBA" id="ARBA00022741"/>
    </source>
</evidence>
<dbReference type="InterPro" id="IPR018060">
    <property type="entry name" value="HTH_AraC"/>
</dbReference>
<dbReference type="Pfam" id="PF12833">
    <property type="entry name" value="HTH_18"/>
    <property type="match status" value="1"/>
</dbReference>
<dbReference type="InterPro" id="IPR013783">
    <property type="entry name" value="Ig-like_fold"/>
</dbReference>
<evidence type="ECO:0000256" key="11">
    <source>
        <dbReference type="PROSITE-ProRule" id="PRU00169"/>
    </source>
</evidence>
<dbReference type="Pfam" id="PF02518">
    <property type="entry name" value="HATPase_c"/>
    <property type="match status" value="1"/>
</dbReference>
<evidence type="ECO:0000256" key="4">
    <source>
        <dbReference type="ARBA" id="ARBA00022679"/>
    </source>
</evidence>
<dbReference type="SUPFAM" id="SSF46689">
    <property type="entry name" value="Homeodomain-like"/>
    <property type="match status" value="1"/>
</dbReference>
<reference evidence="17" key="1">
    <citation type="submission" date="2020-10" db="EMBL/GenBank/DDBJ databases">
        <authorList>
            <person name="Gilroy R."/>
        </authorList>
    </citation>
    <scope>NUCLEOTIDE SEQUENCE</scope>
    <source>
        <strain evidence="17">20514</strain>
    </source>
</reference>
<dbReference type="SMART" id="SM00342">
    <property type="entry name" value="HTH_ARAC"/>
    <property type="match status" value="1"/>
</dbReference>
<evidence type="ECO:0000256" key="3">
    <source>
        <dbReference type="ARBA" id="ARBA00022553"/>
    </source>
</evidence>
<keyword evidence="12" id="KW-1133">Transmembrane helix</keyword>
<dbReference type="InterPro" id="IPR009057">
    <property type="entry name" value="Homeodomain-like_sf"/>
</dbReference>
<dbReference type="InterPro" id="IPR011006">
    <property type="entry name" value="CheY-like_superfamily"/>
</dbReference>
<evidence type="ECO:0000256" key="1">
    <source>
        <dbReference type="ARBA" id="ARBA00000085"/>
    </source>
</evidence>
<feature type="domain" description="HTH araC/xylS-type" evidence="14">
    <location>
        <begin position="1193"/>
        <end position="1292"/>
    </location>
</feature>
<evidence type="ECO:0000256" key="13">
    <source>
        <dbReference type="SAM" id="SignalP"/>
    </source>
</evidence>
<dbReference type="CDD" id="cd00156">
    <property type="entry name" value="REC"/>
    <property type="match status" value="1"/>
</dbReference>
<protein>
    <recommendedName>
        <fullName evidence="2">histidine kinase</fullName>
        <ecNumber evidence="2">2.7.13.3</ecNumber>
    </recommendedName>
</protein>
<dbReference type="CDD" id="cd00082">
    <property type="entry name" value="HisKA"/>
    <property type="match status" value="1"/>
</dbReference>
<feature type="modified residue" description="4-aspartylphosphate" evidence="11">
    <location>
        <position position="1094"/>
    </location>
</feature>
<dbReference type="InterPro" id="IPR036097">
    <property type="entry name" value="HisK_dim/P_sf"/>
</dbReference>
<proteinExistence type="predicted"/>
<reference evidence="17" key="2">
    <citation type="journal article" date="2021" name="PeerJ">
        <title>Extensive microbial diversity within the chicken gut microbiome revealed by metagenomics and culture.</title>
        <authorList>
            <person name="Gilroy R."/>
            <person name="Ravi A."/>
            <person name="Getino M."/>
            <person name="Pursley I."/>
            <person name="Horton D.L."/>
            <person name="Alikhan N.F."/>
            <person name="Baker D."/>
            <person name="Gharbi K."/>
            <person name="Hall N."/>
            <person name="Watson M."/>
            <person name="Adriaenssens E.M."/>
            <person name="Foster-Nyarko E."/>
            <person name="Jarju S."/>
            <person name="Secka A."/>
            <person name="Antonio M."/>
            <person name="Oren A."/>
            <person name="Chaudhuri R.R."/>
            <person name="La Ragione R."/>
            <person name="Hildebrand F."/>
            <person name="Pallen M.J."/>
        </authorList>
    </citation>
    <scope>NUCLEOTIDE SEQUENCE</scope>
    <source>
        <strain evidence="17">20514</strain>
    </source>
</reference>
<feature type="signal peptide" evidence="13">
    <location>
        <begin position="1"/>
        <end position="19"/>
    </location>
</feature>
<dbReference type="CDD" id="cd00075">
    <property type="entry name" value="HATPase"/>
    <property type="match status" value="1"/>
</dbReference>
<dbReference type="GO" id="GO:0043565">
    <property type="term" value="F:sequence-specific DNA binding"/>
    <property type="evidence" value="ECO:0007669"/>
    <property type="project" value="InterPro"/>
</dbReference>
<dbReference type="Pfam" id="PF00512">
    <property type="entry name" value="HisKA"/>
    <property type="match status" value="1"/>
</dbReference>
<dbReference type="PANTHER" id="PTHR43547">
    <property type="entry name" value="TWO-COMPONENT HISTIDINE KINASE"/>
    <property type="match status" value="1"/>
</dbReference>
<feature type="domain" description="Histidine kinase" evidence="15">
    <location>
        <begin position="812"/>
        <end position="1029"/>
    </location>
</feature>
<keyword evidence="8" id="KW-0902">Two-component regulatory system</keyword>
<dbReference type="GO" id="GO:0000155">
    <property type="term" value="F:phosphorelay sensor kinase activity"/>
    <property type="evidence" value="ECO:0007669"/>
    <property type="project" value="InterPro"/>
</dbReference>
<keyword evidence="10" id="KW-0804">Transcription</keyword>
<evidence type="ECO:0000313" key="17">
    <source>
        <dbReference type="EMBL" id="MBO8448901.1"/>
    </source>
</evidence>
<dbReference type="SUPFAM" id="SSF52172">
    <property type="entry name" value="CheY-like"/>
    <property type="match status" value="1"/>
</dbReference>
<keyword evidence="6" id="KW-0418">Kinase</keyword>
<feature type="domain" description="Response regulatory" evidence="16">
    <location>
        <begin position="1046"/>
        <end position="1161"/>
    </location>
</feature>
<organism evidence="17 18">
    <name type="scientific">Candidatus Cryptobacteroides merdigallinarum</name>
    <dbReference type="NCBI Taxonomy" id="2840770"/>
    <lineage>
        <taxon>Bacteria</taxon>
        <taxon>Pseudomonadati</taxon>
        <taxon>Bacteroidota</taxon>
        <taxon>Bacteroidia</taxon>
        <taxon>Bacteroidales</taxon>
        <taxon>Candidatus Cryptobacteroides</taxon>
    </lineage>
</organism>
<evidence type="ECO:0000313" key="18">
    <source>
        <dbReference type="Proteomes" id="UP000810252"/>
    </source>
</evidence>
<evidence type="ECO:0000256" key="7">
    <source>
        <dbReference type="ARBA" id="ARBA00022840"/>
    </source>
</evidence>
<dbReference type="Gene3D" id="3.30.565.10">
    <property type="entry name" value="Histidine kinase-like ATPase, C-terminal domain"/>
    <property type="match status" value="1"/>
</dbReference>
<dbReference type="InterPro" id="IPR003594">
    <property type="entry name" value="HATPase_dom"/>
</dbReference>
<evidence type="ECO:0000256" key="6">
    <source>
        <dbReference type="ARBA" id="ARBA00022777"/>
    </source>
</evidence>
<dbReference type="Gene3D" id="1.10.10.60">
    <property type="entry name" value="Homeodomain-like"/>
    <property type="match status" value="2"/>
</dbReference>
<dbReference type="PROSITE" id="PS50109">
    <property type="entry name" value="HIS_KIN"/>
    <property type="match status" value="1"/>
</dbReference>
<dbReference type="PRINTS" id="PR00344">
    <property type="entry name" value="BCTRLSENSOR"/>
</dbReference>
<evidence type="ECO:0000256" key="9">
    <source>
        <dbReference type="ARBA" id="ARBA00023015"/>
    </source>
</evidence>
<dbReference type="SUPFAM" id="SSF47384">
    <property type="entry name" value="Homodimeric domain of signal transducing histidine kinase"/>
    <property type="match status" value="1"/>
</dbReference>
<dbReference type="Gene3D" id="2.60.40.10">
    <property type="entry name" value="Immunoglobulins"/>
    <property type="match status" value="1"/>
</dbReference>
<keyword evidence="12" id="KW-0472">Membrane</keyword>
<evidence type="ECO:0000259" key="16">
    <source>
        <dbReference type="PROSITE" id="PS50110"/>
    </source>
</evidence>
<dbReference type="GO" id="GO:0005524">
    <property type="term" value="F:ATP binding"/>
    <property type="evidence" value="ECO:0007669"/>
    <property type="project" value="UniProtKB-KW"/>
</dbReference>
<dbReference type="InterPro" id="IPR004358">
    <property type="entry name" value="Sig_transdc_His_kin-like_C"/>
</dbReference>
<gene>
    <name evidence="17" type="ORF">IAC29_06490</name>
</gene>
<evidence type="ECO:0000256" key="8">
    <source>
        <dbReference type="ARBA" id="ARBA00023012"/>
    </source>
</evidence>
<dbReference type="Gene3D" id="2.130.10.10">
    <property type="entry name" value="YVTN repeat-like/Quinoprotein amine dehydrogenase"/>
    <property type="match status" value="2"/>
</dbReference>
<dbReference type="InterPro" id="IPR011047">
    <property type="entry name" value="Quinoprotein_ADH-like_sf"/>
</dbReference>
<sequence length="1295" mass="142490">MAMRAVLLLLVLALPWLTAAQGGKTGYQVFERIPVRIDAPVVNDIVQDTTGLVWLGTNKGLYAYDGFTVYACNGPDKAVQIQCSVLSGDSLWLGTDSGILLYDIRTGKYREHPLDGRTEGVVRSICCHDGKVYAGHASGIACYDTGSGEITGIRVTDSRGGNMAVYVLAAVEGRIYCGTFDGLYLLEGDTVRKLNGNQKDIFVYSICPDAKRRCIWLGTQKGLWKYGPGDSCPVAVEEIRHSVINDIIIDRDSSLVIGSDAGLYIYDGATIRHVGHDARDRSSLSDNDVESLFVDRSGNTWAGTHDGVSVAVYSDIEEFMPLSSFTGNGRGMPISSMIVLGNGSGLWCGGSNGIVYIAGEGQGRSRTFDIYDRRNPLPHNSVHSMFRDPRNGDIWAASDGGVLYYDRRKGAFRKTGPGIEDWNAEWCHDVAVDGSGKVWVGTFSSGVLKYDRAALLGGKDVAPERIFVDSTGAGQVRRVLPDSSGALWVLYYNIPGIGRIAPGKDSLMMFDVAGYIGEDTVPQCMICDGRWNVWVGYDRGLLCIDTRTLAVTQVPFPEWSTGAEVLGMAVSDRNMWLTTSAGDVWQVSLSGKTLHKLPLVSRRYTSIGYDPYADALFLGASDGFYKVRLPVKRTAYTSRRAYFMTAEINGKAFPAGSAEGGPGINLRFMRDMELGPDDNAFSVSFASMNFTSPELDQYAYRLDPVSDSWEPLKTGVNTISFVSLIPGKYSLSVCLLDDKGEPSPGTASTLGIRVRPPWLLSPVAFVIYLLVIAVVVVWSRHYSRIRERLKTVSFEREVLMEQASVKAEFLTGISHDLRTPLSLIIGPLGRILMMPGNDGIRKQLEVMMKNAERLNTLLGRMLDYKNAGSVDHVPAHSVIDLSDLVRNLLSRYMPEAASRKIRISFNCQSTHVFYSCDSQKLESVVDNLVSNAMKYTPDDGSIYISLYVDGYSGKLYLTVTDSGIGIPESDLPYIFYRFYQSSATRGKIKGTGLGLYMVKKYVEEHGGSVSVSSGEGKGTSFIVELPPEARHNTGPAEDAGKERPYTILVVEDNEDLSSFMSDLFSDLACVYTAWNGRDGLTLFRRIRPDLVIADMMMPIMDGMEFCRKVRAEAEGAVVPLIMLTAKTDYLTEKESIEAGVDAFIPKPFNAEKLRLKVSALLGKSSRLRESVSAEPAPAPKEAHLMSADEKFLSEIVKIIEENISLPELNVSFLAEKAGVSTKQLSRKLKPLTGYSPVDYIKNIRIKRASLMLDQAHFTVSEVMYSVGFTDPSYFAKCFQREFGCTPSQYLKDRKR</sequence>
<keyword evidence="3 11" id="KW-0597">Phosphoprotein</keyword>
<dbReference type="EMBL" id="JADIMQ010000092">
    <property type="protein sequence ID" value="MBO8448901.1"/>
    <property type="molecule type" value="Genomic_DNA"/>
</dbReference>
<dbReference type="SMART" id="SM00448">
    <property type="entry name" value="REC"/>
    <property type="match status" value="1"/>
</dbReference>
<dbReference type="InterPro" id="IPR003661">
    <property type="entry name" value="HisK_dim/P_dom"/>
</dbReference>
<dbReference type="InterPro" id="IPR001789">
    <property type="entry name" value="Sig_transdc_resp-reg_receiver"/>
</dbReference>
<dbReference type="Pfam" id="PF00072">
    <property type="entry name" value="Response_reg"/>
    <property type="match status" value="1"/>
</dbReference>
<keyword evidence="9" id="KW-0805">Transcription regulation</keyword>
<dbReference type="SUPFAM" id="SSF55874">
    <property type="entry name" value="ATPase domain of HSP90 chaperone/DNA topoisomerase II/histidine kinase"/>
    <property type="match status" value="1"/>
</dbReference>
<dbReference type="PANTHER" id="PTHR43547:SF2">
    <property type="entry name" value="HYBRID SIGNAL TRANSDUCTION HISTIDINE KINASE C"/>
    <property type="match status" value="1"/>
</dbReference>
<keyword evidence="5" id="KW-0547">Nucleotide-binding</keyword>
<keyword evidence="13" id="KW-0732">Signal</keyword>
<feature type="chain" id="PRO_5038803713" description="histidine kinase" evidence="13">
    <location>
        <begin position="20"/>
        <end position="1295"/>
    </location>
</feature>
<dbReference type="PROSITE" id="PS01124">
    <property type="entry name" value="HTH_ARAC_FAMILY_2"/>
    <property type="match status" value="1"/>
</dbReference>
<dbReference type="Gene3D" id="1.10.287.130">
    <property type="match status" value="1"/>
</dbReference>
<evidence type="ECO:0000259" key="15">
    <source>
        <dbReference type="PROSITE" id="PS50109"/>
    </source>
</evidence>
<evidence type="ECO:0000259" key="14">
    <source>
        <dbReference type="PROSITE" id="PS01124"/>
    </source>
</evidence>
<keyword evidence="7" id="KW-0067">ATP-binding</keyword>
<dbReference type="Gene3D" id="3.40.50.2300">
    <property type="match status" value="1"/>
</dbReference>
<dbReference type="InterPro" id="IPR015943">
    <property type="entry name" value="WD40/YVTN_repeat-like_dom_sf"/>
</dbReference>
<dbReference type="InterPro" id="IPR005467">
    <property type="entry name" value="His_kinase_dom"/>
</dbReference>
<dbReference type="SUPFAM" id="SSF63829">
    <property type="entry name" value="Calcium-dependent phosphotriesterase"/>
    <property type="match status" value="1"/>
</dbReference>
<evidence type="ECO:0000256" key="12">
    <source>
        <dbReference type="SAM" id="Phobius"/>
    </source>
</evidence>
<evidence type="ECO:0000256" key="2">
    <source>
        <dbReference type="ARBA" id="ARBA00012438"/>
    </source>
</evidence>
<evidence type="ECO:0000256" key="10">
    <source>
        <dbReference type="ARBA" id="ARBA00023163"/>
    </source>
</evidence>
<dbReference type="EC" id="2.7.13.3" evidence="2"/>
<comment type="catalytic activity">
    <reaction evidence="1">
        <text>ATP + protein L-histidine = ADP + protein N-phospho-L-histidine.</text>
        <dbReference type="EC" id="2.7.13.3"/>
    </reaction>
</comment>
<dbReference type="SMART" id="SM00388">
    <property type="entry name" value="HisKA"/>
    <property type="match status" value="1"/>
</dbReference>
<dbReference type="SMART" id="SM00387">
    <property type="entry name" value="HATPase_c"/>
    <property type="match status" value="1"/>
</dbReference>
<dbReference type="SUPFAM" id="SSF50998">
    <property type="entry name" value="Quinoprotein alcohol dehydrogenase-like"/>
    <property type="match status" value="1"/>
</dbReference>
<keyword evidence="4" id="KW-0808">Transferase</keyword>